<dbReference type="AlphaFoldDB" id="A0A974KC16"/>
<reference evidence="1 2" key="1">
    <citation type="submission" date="2017-03" db="EMBL/GenBank/DDBJ databases">
        <title>Salmonella serotype comparative study.</title>
        <authorList>
            <person name="Liao J."/>
        </authorList>
    </citation>
    <scope>NUCLEOTIDE SEQUENCE [LARGE SCALE GENOMIC DNA]</scope>
    <source>
        <strain evidence="1 2">NY_FSL S10-1448</strain>
    </source>
</reference>
<dbReference type="EMBL" id="NBPI01000034">
    <property type="protein sequence ID" value="OSD62187.1"/>
    <property type="molecule type" value="Genomic_DNA"/>
</dbReference>
<gene>
    <name evidence="1" type="ORF">R537_26235</name>
</gene>
<name>A0A974KC16_SALET</name>
<evidence type="ECO:0000313" key="2">
    <source>
        <dbReference type="Proteomes" id="UP000868515"/>
    </source>
</evidence>
<protein>
    <recommendedName>
        <fullName evidence="3">Phage tail protein</fullName>
    </recommendedName>
</protein>
<evidence type="ECO:0008006" key="3">
    <source>
        <dbReference type="Google" id="ProtNLM"/>
    </source>
</evidence>
<organism evidence="1 2">
    <name type="scientific">Salmonella enterica subsp. enterica serovar Rough O:d:1,7</name>
    <dbReference type="NCBI Taxonomy" id="1974323"/>
    <lineage>
        <taxon>Bacteria</taxon>
        <taxon>Pseudomonadati</taxon>
        <taxon>Pseudomonadota</taxon>
        <taxon>Gammaproteobacteria</taxon>
        <taxon>Enterobacterales</taxon>
        <taxon>Enterobacteriaceae</taxon>
        <taxon>Salmonella</taxon>
    </lineage>
</organism>
<sequence>MGLMSIVLHYYRLKSMRTFNWPVDQTLQVKVAPRVKVVKFGDGYEQRAPDGLNTDLRTYTVKFSAESADINLIDKFLTEHAGYQAFVWVPPDRYKTGRYKCAEWSKEVSGLWDTLTATFEQVVI</sequence>
<proteinExistence type="predicted"/>
<dbReference type="Pfam" id="PF05939">
    <property type="entry name" value="Phage_min_tail"/>
    <property type="match status" value="1"/>
</dbReference>
<accession>A0A974KC16</accession>
<evidence type="ECO:0000313" key="1">
    <source>
        <dbReference type="EMBL" id="OSD62187.1"/>
    </source>
</evidence>
<dbReference type="InterPro" id="IPR010265">
    <property type="entry name" value="Phage_lambda_TipM"/>
</dbReference>
<comment type="caution">
    <text evidence="1">The sequence shown here is derived from an EMBL/GenBank/DDBJ whole genome shotgun (WGS) entry which is preliminary data.</text>
</comment>
<dbReference type="Proteomes" id="UP000868515">
    <property type="component" value="Unassembled WGS sequence"/>
</dbReference>